<dbReference type="InterPro" id="IPR013154">
    <property type="entry name" value="ADH-like_N"/>
</dbReference>
<dbReference type="InterPro" id="IPR013149">
    <property type="entry name" value="ADH-like_C"/>
</dbReference>
<dbReference type="EMBL" id="RQXT01000003">
    <property type="protein sequence ID" value="RRI06511.1"/>
    <property type="molecule type" value="Genomic_DNA"/>
</dbReference>
<comment type="caution">
    <text evidence="8">The sequence shown here is derived from an EMBL/GenBank/DDBJ whole genome shotgun (WGS) entry which is preliminary data.</text>
</comment>
<dbReference type="AlphaFoldDB" id="A0A3P3G6N3"/>
<dbReference type="InterPro" id="IPR036291">
    <property type="entry name" value="NAD(P)-bd_dom_sf"/>
</dbReference>
<accession>A0A3P3G6N3</accession>
<dbReference type="SMART" id="SM00829">
    <property type="entry name" value="PKS_ER"/>
    <property type="match status" value="1"/>
</dbReference>
<sequence>MKSIVIHAAKDLRIEETDPGMPGEGQVEIAIEAGGICGSDLHYYNHGGFGLVRLREPMILGHEVAGTVKATGSGVSTLAVGDRVAISPSRPCNACQYCLKGMQNQCLNMRFYGSAMPMPHIQGAFRQRLVAETWQCHKIADQVSINEAAFAEPFAVTLHAVNRAGSLLGKRVLVTGCGPIGALCILAARVHGAREIVATDVMDGVLAKALEIGADRTINVATNGEKLGAYNIEKGSFDVMFEASGNERAVRAGLDVLKPRGVLVQLGLGGDISIPQNQIVAKEIELRGTFRFHDEFALAVDLINQRRVDVKPLLTGIYSLDEAVAAFEIAGNRDRSMKVQIAF</sequence>
<keyword evidence="9" id="KW-1185">Reference proteome</keyword>
<dbReference type="RefSeq" id="WP_124996190.1">
    <property type="nucleotide sequence ID" value="NZ_RQXT01000003.1"/>
</dbReference>
<dbReference type="GO" id="GO:0008270">
    <property type="term" value="F:zinc ion binding"/>
    <property type="evidence" value="ECO:0007669"/>
    <property type="project" value="InterPro"/>
</dbReference>
<reference evidence="8 9" key="1">
    <citation type="submission" date="2018-11" db="EMBL/GenBank/DDBJ databases">
        <title>the genome of Mesorhizobium tamadayense DSM 28320.</title>
        <authorList>
            <person name="Gao J."/>
        </authorList>
    </citation>
    <scope>NUCLEOTIDE SEQUENCE [LARGE SCALE GENOMIC DNA]</scope>
    <source>
        <strain evidence="8 9">DSM 28320</strain>
    </source>
</reference>
<comment type="cofactor">
    <cofactor evidence="1 6">
        <name>Zn(2+)</name>
        <dbReference type="ChEBI" id="CHEBI:29105"/>
    </cofactor>
</comment>
<evidence type="ECO:0000256" key="4">
    <source>
        <dbReference type="ARBA" id="ARBA00022833"/>
    </source>
</evidence>
<dbReference type="OrthoDB" id="9809185at2"/>
<dbReference type="InterPro" id="IPR020843">
    <property type="entry name" value="ER"/>
</dbReference>
<dbReference type="Pfam" id="PF08240">
    <property type="entry name" value="ADH_N"/>
    <property type="match status" value="1"/>
</dbReference>
<dbReference type="Gene3D" id="3.40.50.720">
    <property type="entry name" value="NAD(P)-binding Rossmann-like Domain"/>
    <property type="match status" value="1"/>
</dbReference>
<dbReference type="Proteomes" id="UP000273786">
    <property type="component" value="Unassembled WGS sequence"/>
</dbReference>
<evidence type="ECO:0000256" key="6">
    <source>
        <dbReference type="RuleBase" id="RU361277"/>
    </source>
</evidence>
<dbReference type="Pfam" id="PF00107">
    <property type="entry name" value="ADH_zinc_N"/>
    <property type="match status" value="1"/>
</dbReference>
<keyword evidence="5" id="KW-0560">Oxidoreductase</keyword>
<evidence type="ECO:0000256" key="1">
    <source>
        <dbReference type="ARBA" id="ARBA00001947"/>
    </source>
</evidence>
<feature type="domain" description="Enoyl reductase (ER)" evidence="7">
    <location>
        <begin position="7"/>
        <end position="341"/>
    </location>
</feature>
<evidence type="ECO:0000313" key="8">
    <source>
        <dbReference type="EMBL" id="RRI06511.1"/>
    </source>
</evidence>
<evidence type="ECO:0000313" key="9">
    <source>
        <dbReference type="Proteomes" id="UP000273786"/>
    </source>
</evidence>
<evidence type="ECO:0000259" key="7">
    <source>
        <dbReference type="SMART" id="SM00829"/>
    </source>
</evidence>
<keyword evidence="4 6" id="KW-0862">Zinc</keyword>
<evidence type="ECO:0000256" key="2">
    <source>
        <dbReference type="ARBA" id="ARBA00008072"/>
    </source>
</evidence>
<proteinExistence type="inferred from homology"/>
<dbReference type="CDD" id="cd08232">
    <property type="entry name" value="idonate-5-DH"/>
    <property type="match status" value="1"/>
</dbReference>
<dbReference type="SUPFAM" id="SSF50129">
    <property type="entry name" value="GroES-like"/>
    <property type="match status" value="1"/>
</dbReference>
<comment type="similarity">
    <text evidence="2 6">Belongs to the zinc-containing alcohol dehydrogenase family.</text>
</comment>
<dbReference type="InterPro" id="IPR011032">
    <property type="entry name" value="GroES-like_sf"/>
</dbReference>
<protein>
    <submittedName>
        <fullName evidence="8">L-idonate 5-dehydrogenase</fullName>
    </submittedName>
</protein>
<keyword evidence="3 6" id="KW-0479">Metal-binding</keyword>
<dbReference type="GO" id="GO:0016616">
    <property type="term" value="F:oxidoreductase activity, acting on the CH-OH group of donors, NAD or NADP as acceptor"/>
    <property type="evidence" value="ECO:0007669"/>
    <property type="project" value="UniProtKB-ARBA"/>
</dbReference>
<evidence type="ECO:0000256" key="3">
    <source>
        <dbReference type="ARBA" id="ARBA00022723"/>
    </source>
</evidence>
<organism evidence="8 9">
    <name type="scientific">Mesorhizobium tamadayense</name>
    <dbReference type="NCBI Taxonomy" id="425306"/>
    <lineage>
        <taxon>Bacteria</taxon>
        <taxon>Pseudomonadati</taxon>
        <taxon>Pseudomonadota</taxon>
        <taxon>Alphaproteobacteria</taxon>
        <taxon>Hyphomicrobiales</taxon>
        <taxon>Phyllobacteriaceae</taxon>
        <taxon>Mesorhizobium</taxon>
    </lineage>
</organism>
<evidence type="ECO:0000256" key="5">
    <source>
        <dbReference type="ARBA" id="ARBA00023002"/>
    </source>
</evidence>
<dbReference type="PROSITE" id="PS00059">
    <property type="entry name" value="ADH_ZINC"/>
    <property type="match status" value="1"/>
</dbReference>
<name>A0A3P3G6N3_9HYPH</name>
<dbReference type="PANTHER" id="PTHR43161">
    <property type="entry name" value="SORBITOL DEHYDROGENASE"/>
    <property type="match status" value="1"/>
</dbReference>
<dbReference type="InterPro" id="IPR002328">
    <property type="entry name" value="ADH_Zn_CS"/>
</dbReference>
<dbReference type="PANTHER" id="PTHR43161:SF9">
    <property type="entry name" value="SORBITOL DEHYDROGENASE"/>
    <property type="match status" value="1"/>
</dbReference>
<gene>
    <name evidence="8" type="ORF">EH240_04400</name>
</gene>
<dbReference type="Gene3D" id="3.90.180.10">
    <property type="entry name" value="Medium-chain alcohol dehydrogenases, catalytic domain"/>
    <property type="match status" value="1"/>
</dbReference>
<dbReference type="SUPFAM" id="SSF51735">
    <property type="entry name" value="NAD(P)-binding Rossmann-fold domains"/>
    <property type="match status" value="1"/>
</dbReference>